<dbReference type="InterPro" id="IPR049806">
    <property type="entry name" value="MasK-like_C"/>
</dbReference>
<dbReference type="EMBL" id="JAVDVW010000001">
    <property type="protein sequence ID" value="MDR7097839.1"/>
    <property type="molecule type" value="Genomic_DNA"/>
</dbReference>
<organism evidence="3 4">
    <name type="scientific">Agrilutibacter niabensis</name>
    <dbReference type="NCBI Taxonomy" id="380628"/>
    <lineage>
        <taxon>Bacteria</taxon>
        <taxon>Pseudomonadati</taxon>
        <taxon>Pseudomonadota</taxon>
        <taxon>Gammaproteobacteria</taxon>
        <taxon>Lysobacterales</taxon>
        <taxon>Lysobacteraceae</taxon>
        <taxon>Agrilutibacter</taxon>
    </lineage>
</organism>
<feature type="transmembrane region" description="Helical" evidence="2">
    <location>
        <begin position="178"/>
        <end position="196"/>
    </location>
</feature>
<evidence type="ECO:0000256" key="1">
    <source>
        <dbReference type="SAM" id="MobiDB-lite"/>
    </source>
</evidence>
<feature type="region of interest" description="Disordered" evidence="1">
    <location>
        <begin position="223"/>
        <end position="266"/>
    </location>
</feature>
<dbReference type="RefSeq" id="WP_310051058.1">
    <property type="nucleotide sequence ID" value="NZ_JAVDVW010000001.1"/>
</dbReference>
<keyword evidence="2" id="KW-0812">Transmembrane</keyword>
<sequence length="464" mass="50774">MTDTKTMELETIQDAAAQNPLDERIAHARARLAELACHLAAVDDELESFVGVRFQHHVLEKACHALEELDQAGAADLFWEGLSAQGEWPGHIARARRRTESMRARIADIDARRSGLVEKIGEQNEQLFLLEDEAFEHQEELDRLRNEWIVERELQTERTRPHLMLWTRGEEDRRSRKGLAIALCVWLVIAIVFPFIHVPQKIAPAAEKLPERVVTVIPETKKLEEAPPPPPELTKPVVKKVEPKPTRPTAKVEPQPVPKQPQASKPQGILAFRDSLKAVDDLPAVADLGKSAKLSADTGAARPERAMLASNAPGSSGGINLSSQSRSFGSGGGERGAIKGTALTRASSGINAIASADNNKSVGASGKGGRSGEEIQIVFDRYKAALYRLYQRELRRDATLQGKVILRLTIQPDGSVSMVQVQSSEMDAPDLTSGIVERVKGFNFGAKDVPAVTIVYPMNFLPSG</sequence>
<proteinExistence type="predicted"/>
<evidence type="ECO:0000256" key="2">
    <source>
        <dbReference type="SAM" id="Phobius"/>
    </source>
</evidence>
<accession>A0ABU1VK40</accession>
<keyword evidence="2" id="KW-0472">Membrane</keyword>
<feature type="region of interest" description="Disordered" evidence="1">
    <location>
        <begin position="310"/>
        <end position="336"/>
    </location>
</feature>
<name>A0ABU1VK40_9GAMM</name>
<dbReference type="Proteomes" id="UP001267878">
    <property type="component" value="Unassembled WGS sequence"/>
</dbReference>
<dbReference type="NCBIfam" id="NF033768">
    <property type="entry name" value="myxo_SS_tail"/>
    <property type="match status" value="1"/>
</dbReference>
<evidence type="ECO:0000313" key="4">
    <source>
        <dbReference type="Proteomes" id="UP001267878"/>
    </source>
</evidence>
<protein>
    <submittedName>
        <fullName evidence="3">Outer membrane biosynthesis protein TonB</fullName>
    </submittedName>
</protein>
<feature type="compositionally biased region" description="Polar residues" evidence="1">
    <location>
        <begin position="312"/>
        <end position="321"/>
    </location>
</feature>
<gene>
    <name evidence="3" type="ORF">J2X04_000186</name>
</gene>
<reference evidence="3 4" key="1">
    <citation type="submission" date="2023-07" db="EMBL/GenBank/DDBJ databases">
        <title>Sorghum-associated microbial communities from plants grown in Nebraska, USA.</title>
        <authorList>
            <person name="Schachtman D."/>
        </authorList>
    </citation>
    <scope>NUCLEOTIDE SEQUENCE [LARGE SCALE GENOMIC DNA]</scope>
    <source>
        <strain evidence="3 4">BE187</strain>
    </source>
</reference>
<comment type="caution">
    <text evidence="3">The sequence shown here is derived from an EMBL/GenBank/DDBJ whole genome shotgun (WGS) entry which is preliminary data.</text>
</comment>
<evidence type="ECO:0000313" key="3">
    <source>
        <dbReference type="EMBL" id="MDR7097839.1"/>
    </source>
</evidence>
<keyword evidence="2" id="KW-1133">Transmembrane helix</keyword>
<keyword evidence="4" id="KW-1185">Reference proteome</keyword>